<proteinExistence type="predicted"/>
<reference evidence="1" key="1">
    <citation type="submission" date="2023-04" db="EMBL/GenBank/DDBJ databases">
        <title>Draft Genome sequencing of Naganishia species isolated from polar environments using Oxford Nanopore Technology.</title>
        <authorList>
            <person name="Leo P."/>
            <person name="Venkateswaran K."/>
        </authorList>
    </citation>
    <scope>NUCLEOTIDE SEQUENCE</scope>
    <source>
        <strain evidence="1">MNA-CCFEE 5261</strain>
    </source>
</reference>
<protein>
    <submittedName>
        <fullName evidence="1">Uncharacterized protein</fullName>
    </submittedName>
</protein>
<dbReference type="EMBL" id="JASBWR010000035">
    <property type="protein sequence ID" value="KAJ9105165.1"/>
    <property type="molecule type" value="Genomic_DNA"/>
</dbReference>
<keyword evidence="2" id="KW-1185">Reference proteome</keyword>
<evidence type="ECO:0000313" key="2">
    <source>
        <dbReference type="Proteomes" id="UP001241377"/>
    </source>
</evidence>
<name>A0ACC2W230_9TREE</name>
<organism evidence="1 2">
    <name type="scientific">Naganishia cerealis</name>
    <dbReference type="NCBI Taxonomy" id="610337"/>
    <lineage>
        <taxon>Eukaryota</taxon>
        <taxon>Fungi</taxon>
        <taxon>Dikarya</taxon>
        <taxon>Basidiomycota</taxon>
        <taxon>Agaricomycotina</taxon>
        <taxon>Tremellomycetes</taxon>
        <taxon>Filobasidiales</taxon>
        <taxon>Filobasidiaceae</taxon>
        <taxon>Naganishia</taxon>
    </lineage>
</organism>
<evidence type="ECO:0000313" key="1">
    <source>
        <dbReference type="EMBL" id="KAJ9105165.1"/>
    </source>
</evidence>
<accession>A0ACC2W230</accession>
<comment type="caution">
    <text evidence="1">The sequence shown here is derived from an EMBL/GenBank/DDBJ whole genome shotgun (WGS) entry which is preliminary data.</text>
</comment>
<sequence>MGDYHSVACDHAGAAFAWGENTAGQLGRGEMGSRNVGDLSSPTLISFGRGDESPARNSVATSAKHMAADRIQRETNGDFKPAFKSRRFVFDVAAGGWQSGALVVDLQDYCLQMDEPLRAIQSSSQKADALDAEDPPTADDNTYTQQTPIATAIATPSNQQSAERVSDERNPSQNVDLTARQEEVSEPRQTDDDLINPQMRGVPIRGLQHIRIGYAGRGAVRGGRGFQIPRGM</sequence>
<gene>
    <name evidence="1" type="ORF">QFC19_003625</name>
</gene>
<dbReference type="Proteomes" id="UP001241377">
    <property type="component" value="Unassembled WGS sequence"/>
</dbReference>